<reference evidence="5" key="1">
    <citation type="submission" date="2021-08" db="EMBL/GenBank/DDBJ databases">
        <title>WGS assembly of Ceratopteris richardii.</title>
        <authorList>
            <person name="Marchant D.B."/>
            <person name="Chen G."/>
            <person name="Jenkins J."/>
            <person name="Shu S."/>
            <person name="Leebens-Mack J."/>
            <person name="Grimwood J."/>
            <person name="Schmutz J."/>
            <person name="Soltis P."/>
            <person name="Soltis D."/>
            <person name="Chen Z.-H."/>
        </authorList>
    </citation>
    <scope>NUCLEOTIDE SEQUENCE</scope>
    <source>
        <strain evidence="5">Whitten #5841</strain>
        <tissue evidence="5">Leaf</tissue>
    </source>
</reference>
<dbReference type="InterPro" id="IPR016035">
    <property type="entry name" value="Acyl_Trfase/lysoPLipase"/>
</dbReference>
<dbReference type="OrthoDB" id="197155at2759"/>
<evidence type="ECO:0000256" key="1">
    <source>
        <dbReference type="ARBA" id="ARBA00023098"/>
    </source>
</evidence>
<dbReference type="PANTHER" id="PTHR12406:SF7">
    <property type="entry name" value="PATATIN-LIKE PHOSPHOLIPASE DOMAIN-CONTAINING PROTEIN 4"/>
    <property type="match status" value="1"/>
</dbReference>
<dbReference type="InterPro" id="IPR002641">
    <property type="entry name" value="PNPLA_dom"/>
</dbReference>
<comment type="caution">
    <text evidence="2">Lacks conserved residue(s) required for the propagation of feature annotation.</text>
</comment>
<dbReference type="PROSITE" id="PS51635">
    <property type="entry name" value="PNPLA"/>
    <property type="match status" value="1"/>
</dbReference>
<keyword evidence="1 2" id="KW-0443">Lipid metabolism</keyword>
<dbReference type="OMA" id="VWEQTEK"/>
<dbReference type="GO" id="GO:0055088">
    <property type="term" value="P:lipid homeostasis"/>
    <property type="evidence" value="ECO:0007669"/>
    <property type="project" value="TreeGrafter"/>
</dbReference>
<keyword evidence="2 3" id="KW-0442">Lipid degradation</keyword>
<dbReference type="Proteomes" id="UP000825935">
    <property type="component" value="Chromosome 24"/>
</dbReference>
<comment type="similarity">
    <text evidence="3">Belongs to the patatin family.</text>
</comment>
<proteinExistence type="inferred from homology"/>
<dbReference type="InterPro" id="IPR033562">
    <property type="entry name" value="PLPL"/>
</dbReference>
<dbReference type="GO" id="GO:0005811">
    <property type="term" value="C:lipid droplet"/>
    <property type="evidence" value="ECO:0007669"/>
    <property type="project" value="TreeGrafter"/>
</dbReference>
<organism evidence="5 6">
    <name type="scientific">Ceratopteris richardii</name>
    <name type="common">Triangle waterfern</name>
    <dbReference type="NCBI Taxonomy" id="49495"/>
    <lineage>
        <taxon>Eukaryota</taxon>
        <taxon>Viridiplantae</taxon>
        <taxon>Streptophyta</taxon>
        <taxon>Embryophyta</taxon>
        <taxon>Tracheophyta</taxon>
        <taxon>Polypodiopsida</taxon>
        <taxon>Polypodiidae</taxon>
        <taxon>Polypodiales</taxon>
        <taxon>Pteridineae</taxon>
        <taxon>Pteridaceae</taxon>
        <taxon>Parkerioideae</taxon>
        <taxon>Ceratopteris</taxon>
    </lineage>
</organism>
<dbReference type="GO" id="GO:0019433">
    <property type="term" value="P:triglyceride catabolic process"/>
    <property type="evidence" value="ECO:0007669"/>
    <property type="project" value="TreeGrafter"/>
</dbReference>
<evidence type="ECO:0000313" key="6">
    <source>
        <dbReference type="Proteomes" id="UP000825935"/>
    </source>
</evidence>
<name>A0A8T2RSY5_CERRI</name>
<sequence>MCKGKIFVLGPSASVLSVIYRQPRSVQFLHRIRHCQTWRKVLARSCNQGNDEGDLDDGFSRSALQSGLSSARSGFIEVLSAIAISRFKADELEKSEQNLTNTSSFVTDFQSSSFDLQENAEDVGYSKLDLRIPGFSFSAAGLLFPYHLGVGKCLIEHGYITEKTSLSGSSAGAIVCAVIASGLSMEDAMLATKELASDCRKNGTAFRLGAVLRRCLEDCLPEDAHCRSSGRIRVAVTQLFQSPRALLVEHFFSKKDLIDALLTSSFIPGYLAPRPVTLYRKRFCIDGGLTSFMPPTAAEHTVRVCAFPATQLGLQNVGISPDCNPVGRASTRQLLKWALNPAAEDVLEQLFDLGYRDALVWVQEK</sequence>
<feature type="short sequence motif" description="GXSXG" evidence="2">
    <location>
        <begin position="168"/>
        <end position="172"/>
    </location>
</feature>
<dbReference type="GO" id="GO:0016020">
    <property type="term" value="C:membrane"/>
    <property type="evidence" value="ECO:0007669"/>
    <property type="project" value="TreeGrafter"/>
</dbReference>
<dbReference type="Gene3D" id="3.40.1090.10">
    <property type="entry name" value="Cytosolic phospholipase A2 catalytic domain"/>
    <property type="match status" value="2"/>
</dbReference>
<dbReference type="CDD" id="cd07224">
    <property type="entry name" value="Pat_like"/>
    <property type="match status" value="1"/>
</dbReference>
<dbReference type="PANTHER" id="PTHR12406">
    <property type="entry name" value="CALCIUM-INDEPENDENT PHOSPHOLIPASE A2 IPLA2 -RELATED"/>
    <property type="match status" value="1"/>
</dbReference>
<dbReference type="EMBL" id="CM035429">
    <property type="protein sequence ID" value="KAH7299300.1"/>
    <property type="molecule type" value="Genomic_DNA"/>
</dbReference>
<dbReference type="GO" id="GO:0005737">
    <property type="term" value="C:cytoplasm"/>
    <property type="evidence" value="ECO:0007669"/>
    <property type="project" value="TreeGrafter"/>
</dbReference>
<dbReference type="SUPFAM" id="SSF52151">
    <property type="entry name" value="FabD/lysophospholipase-like"/>
    <property type="match status" value="1"/>
</dbReference>
<evidence type="ECO:0000259" key="4">
    <source>
        <dbReference type="PROSITE" id="PS51635"/>
    </source>
</evidence>
<gene>
    <name evidence="5" type="ORF">KP509_24G004200</name>
</gene>
<comment type="caution">
    <text evidence="5">The sequence shown here is derived from an EMBL/GenBank/DDBJ whole genome shotgun (WGS) entry which is preliminary data.</text>
</comment>
<feature type="domain" description="PNPLA" evidence="4">
    <location>
        <begin position="135"/>
        <end position="300"/>
    </location>
</feature>
<dbReference type="AlphaFoldDB" id="A0A8T2RSY5"/>
<protein>
    <recommendedName>
        <fullName evidence="3">Patatin</fullName>
        <ecNumber evidence="3">3.1.1.-</ecNumber>
    </recommendedName>
</protein>
<evidence type="ECO:0000256" key="3">
    <source>
        <dbReference type="RuleBase" id="RU361262"/>
    </source>
</evidence>
<accession>A0A8T2RSY5</accession>
<feature type="active site" description="Nucleophile" evidence="2">
    <location>
        <position position="170"/>
    </location>
</feature>
<evidence type="ECO:0000256" key="2">
    <source>
        <dbReference type="PROSITE-ProRule" id="PRU01161"/>
    </source>
</evidence>
<evidence type="ECO:0000313" key="5">
    <source>
        <dbReference type="EMBL" id="KAH7299300.1"/>
    </source>
</evidence>
<keyword evidence="2 3" id="KW-0378">Hydrolase</keyword>
<dbReference type="GO" id="GO:0004806">
    <property type="term" value="F:triacylglycerol lipase activity"/>
    <property type="evidence" value="ECO:0007669"/>
    <property type="project" value="TreeGrafter"/>
</dbReference>
<comment type="function">
    <text evidence="3">Lipolytic acyl hydrolase (LAH).</text>
</comment>
<feature type="active site" description="Proton acceptor" evidence="2">
    <location>
        <position position="286"/>
    </location>
</feature>
<feature type="short sequence motif" description="DGA/G" evidence="2">
    <location>
        <begin position="286"/>
        <end position="288"/>
    </location>
</feature>
<keyword evidence="6" id="KW-1185">Reference proteome</keyword>
<dbReference type="EC" id="3.1.1.-" evidence="3"/>
<comment type="domain">
    <text evidence="3">The nitrogen atoms of the two glycine residues in the GGXR motif define the oxyanion hole, and stabilize the oxyanion that forms during the nucleophilic attack by the catalytic serine during substrate cleavage.</text>
</comment>
<dbReference type="Pfam" id="PF01734">
    <property type="entry name" value="Patatin"/>
    <property type="match status" value="1"/>
</dbReference>